<comment type="caution">
    <text evidence="8">The sequence shown here is derived from an EMBL/GenBank/DDBJ whole genome shotgun (WGS) entry which is preliminary data.</text>
</comment>
<evidence type="ECO:0000313" key="9">
    <source>
        <dbReference type="Proteomes" id="UP000557872"/>
    </source>
</evidence>
<dbReference type="InterPro" id="IPR024607">
    <property type="entry name" value="Sulfatase_CS"/>
</dbReference>
<organism evidence="8 9">
    <name type="scientific">Oceaniferula marina</name>
    <dbReference type="NCBI Taxonomy" id="2748318"/>
    <lineage>
        <taxon>Bacteria</taxon>
        <taxon>Pseudomonadati</taxon>
        <taxon>Verrucomicrobiota</taxon>
        <taxon>Verrucomicrobiia</taxon>
        <taxon>Verrucomicrobiales</taxon>
        <taxon>Verrucomicrobiaceae</taxon>
        <taxon>Oceaniferula</taxon>
    </lineage>
</organism>
<evidence type="ECO:0000256" key="6">
    <source>
        <dbReference type="SAM" id="SignalP"/>
    </source>
</evidence>
<reference evidence="8 9" key="1">
    <citation type="submission" date="2020-07" db="EMBL/GenBank/DDBJ databases">
        <title>Roseicoccus Jingziensis gen. nov., sp. nov., isolated from coastal seawater.</title>
        <authorList>
            <person name="Feng X."/>
        </authorList>
    </citation>
    <scope>NUCLEOTIDE SEQUENCE [LARGE SCALE GENOMIC DNA]</scope>
    <source>
        <strain evidence="8 9">N1E253</strain>
    </source>
</reference>
<dbReference type="EMBL" id="JACBAZ010000002">
    <property type="protein sequence ID" value="NWK55494.1"/>
    <property type="molecule type" value="Genomic_DNA"/>
</dbReference>
<keyword evidence="3" id="KW-0378">Hydrolase</keyword>
<evidence type="ECO:0000256" key="4">
    <source>
        <dbReference type="ARBA" id="ARBA00022837"/>
    </source>
</evidence>
<dbReference type="PANTHER" id="PTHR42693">
    <property type="entry name" value="ARYLSULFATASE FAMILY MEMBER"/>
    <property type="match status" value="1"/>
</dbReference>
<dbReference type="InterPro" id="IPR000917">
    <property type="entry name" value="Sulfatase_N"/>
</dbReference>
<name>A0A851GN00_9BACT</name>
<keyword evidence="4" id="KW-0106">Calcium</keyword>
<protein>
    <submittedName>
        <fullName evidence="8">Arylsulfatase</fullName>
    </submittedName>
</protein>
<gene>
    <name evidence="8" type="ORF">HW115_07715</name>
</gene>
<dbReference type="GO" id="GO:0004065">
    <property type="term" value="F:arylsulfatase activity"/>
    <property type="evidence" value="ECO:0007669"/>
    <property type="project" value="TreeGrafter"/>
</dbReference>
<dbReference type="Gene3D" id="3.30.1120.10">
    <property type="match status" value="1"/>
</dbReference>
<comment type="similarity">
    <text evidence="1">Belongs to the sulfatase family.</text>
</comment>
<evidence type="ECO:0000313" key="8">
    <source>
        <dbReference type="EMBL" id="NWK55494.1"/>
    </source>
</evidence>
<feature type="chain" id="PRO_5032484987" evidence="6">
    <location>
        <begin position="18"/>
        <end position="492"/>
    </location>
</feature>
<evidence type="ECO:0000256" key="5">
    <source>
        <dbReference type="SAM" id="MobiDB-lite"/>
    </source>
</evidence>
<dbReference type="SUPFAM" id="SSF53649">
    <property type="entry name" value="Alkaline phosphatase-like"/>
    <property type="match status" value="1"/>
</dbReference>
<evidence type="ECO:0000256" key="3">
    <source>
        <dbReference type="ARBA" id="ARBA00022801"/>
    </source>
</evidence>
<accession>A0A851GN00</accession>
<keyword evidence="6" id="KW-0732">Signal</keyword>
<feature type="signal peptide" evidence="6">
    <location>
        <begin position="1"/>
        <end position="17"/>
    </location>
</feature>
<evidence type="ECO:0000256" key="1">
    <source>
        <dbReference type="ARBA" id="ARBA00008779"/>
    </source>
</evidence>
<keyword evidence="2" id="KW-0479">Metal-binding</keyword>
<dbReference type="RefSeq" id="WP_178932006.1">
    <property type="nucleotide sequence ID" value="NZ_JACBAZ010000002.1"/>
</dbReference>
<proteinExistence type="inferred from homology"/>
<dbReference type="CDD" id="cd16143">
    <property type="entry name" value="ARS_like"/>
    <property type="match status" value="1"/>
</dbReference>
<evidence type="ECO:0000259" key="7">
    <source>
        <dbReference type="Pfam" id="PF00884"/>
    </source>
</evidence>
<dbReference type="InterPro" id="IPR050738">
    <property type="entry name" value="Sulfatase"/>
</dbReference>
<dbReference type="GO" id="GO:0046872">
    <property type="term" value="F:metal ion binding"/>
    <property type="evidence" value="ECO:0007669"/>
    <property type="project" value="UniProtKB-KW"/>
</dbReference>
<dbReference type="PANTHER" id="PTHR42693:SF53">
    <property type="entry name" value="ENDO-4-O-SULFATASE"/>
    <property type="match status" value="1"/>
</dbReference>
<dbReference type="InterPro" id="IPR017850">
    <property type="entry name" value="Alkaline_phosphatase_core_sf"/>
</dbReference>
<dbReference type="PROSITE" id="PS00523">
    <property type="entry name" value="SULFATASE_1"/>
    <property type="match status" value="1"/>
</dbReference>
<dbReference type="Gene3D" id="3.40.720.10">
    <property type="entry name" value="Alkaline Phosphatase, subunit A"/>
    <property type="match status" value="1"/>
</dbReference>
<dbReference type="Proteomes" id="UP000557872">
    <property type="component" value="Unassembled WGS sequence"/>
</dbReference>
<feature type="domain" description="Sulfatase N-terminal" evidence="7">
    <location>
        <begin position="24"/>
        <end position="373"/>
    </location>
</feature>
<keyword evidence="9" id="KW-1185">Reference proteome</keyword>
<sequence length="492" mass="55652">MRVLLCSAYFCFLLASAWGGQRSPNILFVYLDDLGYGDVSCYNPESKIQTPHMDRLAKEGIRFTDAHTPAAICGPSRYGVMTGRYPWRRGKDGLGNGAKFRDTFIEHGRLTLASLLKKKGYNTAQIGKWGMRHHYSKALKPGAKPGTRDAYDFPRKRLLGSQRFGFDYSWCMTHLFPLDGEKQISVFCKHQMENGLPVDAKLKHSNARNWLPDSAKKVVEYIEAYAQKEKVNQFGIQPKHPFFIYWDPPSPHEPIVPHSRFLGKSGAGAYGDFIVEIDHYLGEVLKALDRHELSENTLVILSSDNGPEKSAYSRIKQYQHDSMGGLRGVKRDLWEGGHRVPFILRWPGRIKAGGTEGGLVCLTDILATFADITEQALPQDAGEDSISLLPQLYGQTGSKQVRSHVIHHSHRGHYALRYGDWLFIDAKTGDVSGEPKWFSKDRGVQHHQHQAALYHLKDDKKQSTNLYGSHPEKARQMKQKLNQLKAKPLSRN</sequence>
<dbReference type="AlphaFoldDB" id="A0A851GN00"/>
<evidence type="ECO:0000256" key="2">
    <source>
        <dbReference type="ARBA" id="ARBA00022723"/>
    </source>
</evidence>
<dbReference type="Pfam" id="PF00884">
    <property type="entry name" value="Sulfatase"/>
    <property type="match status" value="1"/>
</dbReference>
<feature type="region of interest" description="Disordered" evidence="5">
    <location>
        <begin position="471"/>
        <end position="492"/>
    </location>
</feature>